<dbReference type="AlphaFoldDB" id="A0AAV9PGH3"/>
<organism evidence="1 2">
    <name type="scientific">Saxophila tyrrhenica</name>
    <dbReference type="NCBI Taxonomy" id="1690608"/>
    <lineage>
        <taxon>Eukaryota</taxon>
        <taxon>Fungi</taxon>
        <taxon>Dikarya</taxon>
        <taxon>Ascomycota</taxon>
        <taxon>Pezizomycotina</taxon>
        <taxon>Dothideomycetes</taxon>
        <taxon>Dothideomycetidae</taxon>
        <taxon>Mycosphaerellales</taxon>
        <taxon>Extremaceae</taxon>
        <taxon>Saxophila</taxon>
    </lineage>
</organism>
<gene>
    <name evidence="1" type="ORF">LTR77_003397</name>
</gene>
<accession>A0AAV9PGH3</accession>
<dbReference type="Proteomes" id="UP001337655">
    <property type="component" value="Unassembled WGS sequence"/>
</dbReference>
<protein>
    <submittedName>
        <fullName evidence="1">Uncharacterized protein</fullName>
    </submittedName>
</protein>
<sequence length="183" mass="18600">MSAAAAIAAAAPANITARQGALPGATFYGVWASTHFESTIPNGGAQVVFQQGFTLIDSDGDIIYEGANPGNYAPCNTFQQGFTVSGSCLSTPITFHCASKPASGTPDRCAAWLSDDPNANETPPTDCEAGNSDVYNNFLSAGLNGGCAVSFYTIADCGADAGLTVETIGDLNLPDIDTCPGDS</sequence>
<dbReference type="EMBL" id="JAVRRT010000005">
    <property type="protein sequence ID" value="KAK5171761.1"/>
    <property type="molecule type" value="Genomic_DNA"/>
</dbReference>
<evidence type="ECO:0000313" key="1">
    <source>
        <dbReference type="EMBL" id="KAK5171761.1"/>
    </source>
</evidence>
<keyword evidence="2" id="KW-1185">Reference proteome</keyword>
<name>A0AAV9PGH3_9PEZI</name>
<reference evidence="1 2" key="1">
    <citation type="submission" date="2023-08" db="EMBL/GenBank/DDBJ databases">
        <title>Black Yeasts Isolated from many extreme environments.</title>
        <authorList>
            <person name="Coleine C."/>
            <person name="Stajich J.E."/>
            <person name="Selbmann L."/>
        </authorList>
    </citation>
    <scope>NUCLEOTIDE SEQUENCE [LARGE SCALE GENOMIC DNA]</scope>
    <source>
        <strain evidence="1 2">CCFEE 5935</strain>
    </source>
</reference>
<dbReference type="GeneID" id="89924744"/>
<dbReference type="RefSeq" id="XP_064660605.1">
    <property type="nucleotide sequence ID" value="XM_064800654.1"/>
</dbReference>
<comment type="caution">
    <text evidence="1">The sequence shown here is derived from an EMBL/GenBank/DDBJ whole genome shotgun (WGS) entry which is preliminary data.</text>
</comment>
<proteinExistence type="predicted"/>
<evidence type="ECO:0000313" key="2">
    <source>
        <dbReference type="Proteomes" id="UP001337655"/>
    </source>
</evidence>